<reference evidence="3 4" key="1">
    <citation type="submission" date="2014-06" db="EMBL/GenBank/DDBJ databases">
        <authorList>
            <person name="Swart Estienne"/>
        </authorList>
    </citation>
    <scope>NUCLEOTIDE SEQUENCE [LARGE SCALE GENOMIC DNA]</scope>
    <source>
        <strain evidence="3 4">130c</strain>
    </source>
</reference>
<evidence type="ECO:0000313" key="3">
    <source>
        <dbReference type="EMBL" id="CDW86615.1"/>
    </source>
</evidence>
<name>A0A078AVY2_STYLE</name>
<feature type="coiled-coil region" evidence="1">
    <location>
        <begin position="384"/>
        <end position="500"/>
    </location>
</feature>
<proteinExistence type="predicted"/>
<dbReference type="Proteomes" id="UP000039865">
    <property type="component" value="Unassembled WGS sequence"/>
</dbReference>
<feature type="coiled-coil region" evidence="1">
    <location>
        <begin position="1010"/>
        <end position="1037"/>
    </location>
</feature>
<organism evidence="3 4">
    <name type="scientific">Stylonychia lemnae</name>
    <name type="common">Ciliate</name>
    <dbReference type="NCBI Taxonomy" id="5949"/>
    <lineage>
        <taxon>Eukaryota</taxon>
        <taxon>Sar</taxon>
        <taxon>Alveolata</taxon>
        <taxon>Ciliophora</taxon>
        <taxon>Intramacronucleata</taxon>
        <taxon>Spirotrichea</taxon>
        <taxon>Stichotrichia</taxon>
        <taxon>Sporadotrichida</taxon>
        <taxon>Oxytrichidae</taxon>
        <taxon>Stylonychinae</taxon>
        <taxon>Stylonychia</taxon>
    </lineage>
</organism>
<dbReference type="EMBL" id="CCKQ01014820">
    <property type="protein sequence ID" value="CDW86615.1"/>
    <property type="molecule type" value="Genomic_DNA"/>
</dbReference>
<keyword evidence="4" id="KW-1185">Reference proteome</keyword>
<gene>
    <name evidence="3" type="primary">Contig17498.g18611</name>
    <name evidence="3" type="ORF">STYLEM_15712</name>
</gene>
<dbReference type="AlphaFoldDB" id="A0A078AVY2"/>
<keyword evidence="1" id="KW-0175">Coiled coil</keyword>
<evidence type="ECO:0000256" key="1">
    <source>
        <dbReference type="SAM" id="Coils"/>
    </source>
</evidence>
<feature type="region of interest" description="Disordered" evidence="2">
    <location>
        <begin position="650"/>
        <end position="690"/>
    </location>
</feature>
<feature type="region of interest" description="Disordered" evidence="2">
    <location>
        <begin position="784"/>
        <end position="809"/>
    </location>
</feature>
<feature type="compositionally biased region" description="Low complexity" evidence="2">
    <location>
        <begin position="650"/>
        <end position="689"/>
    </location>
</feature>
<feature type="coiled-coil region" evidence="1">
    <location>
        <begin position="67"/>
        <end position="94"/>
    </location>
</feature>
<feature type="coiled-coil region" evidence="1">
    <location>
        <begin position="863"/>
        <end position="980"/>
    </location>
</feature>
<evidence type="ECO:0000313" key="4">
    <source>
        <dbReference type="Proteomes" id="UP000039865"/>
    </source>
</evidence>
<dbReference type="InParanoid" id="A0A078AVY2"/>
<sequence>MNSKQYSSMNNNSNQNQQIDLMASTKQHLLNLKQNNSIDAQQFNLSSQDNLYNSVTTQKEQMLKKLLESQETYIQELEIKNKDLKDQIVILTNSNLGGNKMNFDHSDPFQGANIDLNYLERPEFSSLDKSQYLMDKVSPISGIIYQSLTQLKISISLEQQLLREEFKYKDNVSRQGNQMMKRERQELQEEFESIENQYRLQIKGLEHEIRILKDIQHQSVRLEKDQEVRLKMVEELDQLVMGHKRREEDLSKENQVIKLKLDKAFNTLQDQIAQNETSKARHERLMLEKDAQHQSQYQQLQKLLKDTIKELQRQKSIQQVSSNQFTIQNDSSINNIDPNNQSTNLTLLNNNKDKTQKLTEEVEQFLSNQNNNAQNSDNVSNNGSNSAFDSMKHLKAQLENQEKEAQHWRECVAKMADKFKDQQDIYDEKLRVIQIEKKNLQEELRQFVKIAGERENLLTKENNQLKASNKQLMGLSELREKLLQEELIAIKSEIKNIQKSYGERELQHTKERDMFQKEIEEYQILVDQIHHQIENQRQMGAKSPNELQMLQSLAINLQKQLGDANDLLGKNGLSNSKSVKDLFLSKLDNHMIEQKRRFEEQIQGVNLILQSQKEHQEYMLQEQEAQDPMQIRQFNKILNCLQSIINSESSQNKSQSSKYQPQNSQITQKKGQGLNNNNSGSNLGQGSKQMQDYYQQECEQMWNHIQLLEQEKQQQIVNIESLSAFINNLMNQQQDQHRKYGESFEMHQQAIQTLQQLISNQFVEFENLRLIELKAFQESQNQQSIISRESSAKSFGGNNNPPLTSKQSQQNNINNQLSQQIQNWQRERTLLFEEITLLRSQIELFNRNYSHIMSIRQQEFQILKSERKELHLIQSELQQVIEDHQSIDRVAEDYRHKKQDFMMVSEEQIVVELTQQNEMLEDRLRQEKRLHEEELMQMNVNFEAKIIELKEKEASKDFFINKLTRELELVQSEYSAYTARNDQIVLGLNKEIERLRKFLNDRQQDYNYQRQKMGSQLKKMKDTIKEKDEEVNQVKNEKYQKYLKLLNTNNNSTHTNK</sequence>
<feature type="compositionally biased region" description="Polar residues" evidence="2">
    <location>
        <begin position="784"/>
        <end position="806"/>
    </location>
</feature>
<evidence type="ECO:0000256" key="2">
    <source>
        <dbReference type="SAM" id="MobiDB-lite"/>
    </source>
</evidence>
<accession>A0A078AVY2</accession>
<protein>
    <submittedName>
        <fullName evidence="3">Uncharacterized protein</fullName>
    </submittedName>
</protein>